<name>A0A2A7UXM6_COMTR</name>
<evidence type="ECO:0000313" key="1">
    <source>
        <dbReference type="EMBL" id="PEH90050.1"/>
    </source>
</evidence>
<evidence type="ECO:0008006" key="3">
    <source>
        <dbReference type="Google" id="ProtNLM"/>
    </source>
</evidence>
<gene>
    <name evidence="1" type="ORF">CRM82_16935</name>
</gene>
<comment type="caution">
    <text evidence="1">The sequence shown here is derived from an EMBL/GenBank/DDBJ whole genome shotgun (WGS) entry which is preliminary data.</text>
</comment>
<sequence>MREQLRMKRPSYWEMAIWHKNTLCGLVLGKPSQKRTRLYIEGIEGNPAQHPLKGKIIAIALIASEMYADSIGCDQVWLVEPDPLLLDTYKRAGYNLVLPNKLLKRVFRLKSFATKEL</sequence>
<evidence type="ECO:0000313" key="2">
    <source>
        <dbReference type="Proteomes" id="UP000220246"/>
    </source>
</evidence>
<keyword evidence="2" id="KW-1185">Reference proteome</keyword>
<proteinExistence type="predicted"/>
<dbReference type="AlphaFoldDB" id="A0A2A7UXM6"/>
<protein>
    <recommendedName>
        <fullName evidence="3">N-acetyltransferase</fullName>
    </recommendedName>
</protein>
<dbReference type="Proteomes" id="UP000220246">
    <property type="component" value="Unassembled WGS sequence"/>
</dbReference>
<organism evidence="1 2">
    <name type="scientific">Comamonas terrigena</name>
    <dbReference type="NCBI Taxonomy" id="32013"/>
    <lineage>
        <taxon>Bacteria</taxon>
        <taxon>Pseudomonadati</taxon>
        <taxon>Pseudomonadota</taxon>
        <taxon>Betaproteobacteria</taxon>
        <taxon>Burkholderiales</taxon>
        <taxon>Comamonadaceae</taxon>
        <taxon>Comamonas</taxon>
    </lineage>
</organism>
<reference evidence="2" key="1">
    <citation type="submission" date="2017-09" db="EMBL/GenBank/DDBJ databases">
        <title>FDA dAtabase for Regulatory Grade micrObial Sequences (FDA-ARGOS): Supporting development and validation of Infectious Disease Dx tests.</title>
        <authorList>
            <person name="Minogue T."/>
            <person name="Wolcott M."/>
            <person name="Wasieloski L."/>
            <person name="Aguilar W."/>
            <person name="Moore D."/>
            <person name="Tallon L."/>
            <person name="Sadzewicz L."/>
            <person name="Ott S."/>
            <person name="Zhao X."/>
            <person name="Nagaraj S."/>
            <person name="Vavikolanu K."/>
            <person name="Aluvathingal J."/>
            <person name="Nadendla S."/>
            <person name="Sichtig H."/>
        </authorList>
    </citation>
    <scope>NUCLEOTIDE SEQUENCE [LARGE SCALE GENOMIC DNA]</scope>
    <source>
        <strain evidence="2">FDAARGOS_394</strain>
    </source>
</reference>
<dbReference type="EMBL" id="PDEA01000001">
    <property type="protein sequence ID" value="PEH90050.1"/>
    <property type="molecule type" value="Genomic_DNA"/>
</dbReference>
<accession>A0A2A7UXM6</accession>